<name>A0A4C1ZKE4_EUMVA</name>
<dbReference type="Proteomes" id="UP000299102">
    <property type="component" value="Unassembled WGS sequence"/>
</dbReference>
<evidence type="ECO:0000313" key="2">
    <source>
        <dbReference type="EMBL" id="GBP88248.1"/>
    </source>
</evidence>
<gene>
    <name evidence="2" type="ORF">EVAR_91200_1</name>
</gene>
<keyword evidence="3" id="KW-1185">Reference proteome</keyword>
<feature type="compositionally biased region" description="Low complexity" evidence="1">
    <location>
        <begin position="90"/>
        <end position="101"/>
    </location>
</feature>
<evidence type="ECO:0000256" key="1">
    <source>
        <dbReference type="SAM" id="MobiDB-lite"/>
    </source>
</evidence>
<feature type="compositionally biased region" description="Polar residues" evidence="1">
    <location>
        <begin position="59"/>
        <end position="79"/>
    </location>
</feature>
<protein>
    <recommendedName>
        <fullName evidence="4">CCHC-type domain-containing protein</fullName>
    </recommendedName>
</protein>
<dbReference type="AlphaFoldDB" id="A0A4C1ZKE4"/>
<proteinExistence type="predicted"/>
<reference evidence="2 3" key="1">
    <citation type="journal article" date="2019" name="Commun. Biol.">
        <title>The bagworm genome reveals a unique fibroin gene that provides high tensile strength.</title>
        <authorList>
            <person name="Kono N."/>
            <person name="Nakamura H."/>
            <person name="Ohtoshi R."/>
            <person name="Tomita M."/>
            <person name="Numata K."/>
            <person name="Arakawa K."/>
        </authorList>
    </citation>
    <scope>NUCLEOTIDE SEQUENCE [LARGE SCALE GENOMIC DNA]</scope>
</reference>
<evidence type="ECO:0000313" key="3">
    <source>
        <dbReference type="Proteomes" id="UP000299102"/>
    </source>
</evidence>
<sequence length="174" mass="19252">MPEIIIDRCRGCEGPLQCLRCQAFRHSSANCHRSQRCVCCGKGHIAVDCPRPRTPAREYNSSPSTVISSPLCQTPTATSRPDRESGRSDATTALMTTAATMIVPGPREAHPLGKAKEKAKKSAIPTPVPPRRIRRSTDGYVHLSRPRTSDGSPGDMTRDITHSKSRDPRRRRRR</sequence>
<organism evidence="2 3">
    <name type="scientific">Eumeta variegata</name>
    <name type="common">Bagworm moth</name>
    <name type="synonym">Eumeta japonica</name>
    <dbReference type="NCBI Taxonomy" id="151549"/>
    <lineage>
        <taxon>Eukaryota</taxon>
        <taxon>Metazoa</taxon>
        <taxon>Ecdysozoa</taxon>
        <taxon>Arthropoda</taxon>
        <taxon>Hexapoda</taxon>
        <taxon>Insecta</taxon>
        <taxon>Pterygota</taxon>
        <taxon>Neoptera</taxon>
        <taxon>Endopterygota</taxon>
        <taxon>Lepidoptera</taxon>
        <taxon>Glossata</taxon>
        <taxon>Ditrysia</taxon>
        <taxon>Tineoidea</taxon>
        <taxon>Psychidae</taxon>
        <taxon>Oiketicinae</taxon>
        <taxon>Eumeta</taxon>
    </lineage>
</organism>
<feature type="region of interest" description="Disordered" evidence="1">
    <location>
        <begin position="58"/>
        <end position="174"/>
    </location>
</feature>
<comment type="caution">
    <text evidence="2">The sequence shown here is derived from an EMBL/GenBank/DDBJ whole genome shotgun (WGS) entry which is preliminary data.</text>
</comment>
<feature type="compositionally biased region" description="Basic and acidic residues" evidence="1">
    <location>
        <begin position="107"/>
        <end position="116"/>
    </location>
</feature>
<dbReference type="OrthoDB" id="6379801at2759"/>
<accession>A0A4C1ZKE4</accession>
<evidence type="ECO:0008006" key="4">
    <source>
        <dbReference type="Google" id="ProtNLM"/>
    </source>
</evidence>
<dbReference type="EMBL" id="BGZK01001916">
    <property type="protein sequence ID" value="GBP88248.1"/>
    <property type="molecule type" value="Genomic_DNA"/>
</dbReference>
<feature type="compositionally biased region" description="Basic and acidic residues" evidence="1">
    <location>
        <begin position="156"/>
        <end position="166"/>
    </location>
</feature>